<keyword evidence="1" id="KW-0808">Transferase</keyword>
<dbReference type="PANTHER" id="PTHR48050:SF27">
    <property type="entry name" value="GLUCOSYLTRANSFERASE, PUTATIVE (AFU_ORTHOLOGUE AFUA_7G04880)-RELATED"/>
    <property type="match status" value="1"/>
</dbReference>
<dbReference type="InterPro" id="IPR050426">
    <property type="entry name" value="Glycosyltransferase_28"/>
</dbReference>
<comment type="caution">
    <text evidence="1">The sequence shown here is derived from an EMBL/GenBank/DDBJ whole genome shotgun (WGS) entry which is preliminary data.</text>
</comment>
<evidence type="ECO:0000313" key="1">
    <source>
        <dbReference type="EMBL" id="OJD33418.1"/>
    </source>
</evidence>
<dbReference type="Proteomes" id="UP000183809">
    <property type="component" value="Unassembled WGS sequence"/>
</dbReference>
<organism evidence="1 2">
    <name type="scientific">Diplodia corticola</name>
    <dbReference type="NCBI Taxonomy" id="236234"/>
    <lineage>
        <taxon>Eukaryota</taxon>
        <taxon>Fungi</taxon>
        <taxon>Dikarya</taxon>
        <taxon>Ascomycota</taxon>
        <taxon>Pezizomycotina</taxon>
        <taxon>Dothideomycetes</taxon>
        <taxon>Dothideomycetes incertae sedis</taxon>
        <taxon>Botryosphaeriales</taxon>
        <taxon>Botryosphaeriaceae</taxon>
        <taxon>Diplodia</taxon>
    </lineage>
</organism>
<dbReference type="STRING" id="236234.A0A1J9QZK4"/>
<dbReference type="AlphaFoldDB" id="A0A1J9QZK4"/>
<gene>
    <name evidence="1" type="ORF">BKCO1_300006</name>
</gene>
<name>A0A1J9QZK4_9PEZI</name>
<dbReference type="OrthoDB" id="5835829at2759"/>
<keyword evidence="2" id="KW-1185">Reference proteome</keyword>
<accession>A0A1J9QZK4</accession>
<dbReference type="Gene3D" id="3.40.50.2000">
    <property type="entry name" value="Glycogen Phosphorylase B"/>
    <property type="match status" value="1"/>
</dbReference>
<dbReference type="PANTHER" id="PTHR48050">
    <property type="entry name" value="STEROL 3-BETA-GLUCOSYLTRANSFERASE"/>
    <property type="match status" value="1"/>
</dbReference>
<sequence length="214" mass="23738">MAELTGVERCHQRLAKQLDLETVPSSELELPPEDCTMARQPQPYPFCFGDQPFWGNMVAATGAGHVPISQKKLTIDNLAEAIRYCQSPQASRAANEISERMRIESDIEAAVASFHKSLPLEKISCHLFPDQPAVWKYSKGKQRIKLSNLDAQCTVSKLRINRNRATSAYIGTISDVTRATTGILIDRYQEYRKGQATLTTSHAQAGGSHTPLTH</sequence>
<dbReference type="RefSeq" id="XP_020129678.1">
    <property type="nucleotide sequence ID" value="XM_020273941.1"/>
</dbReference>
<proteinExistence type="predicted"/>
<reference evidence="1 2" key="1">
    <citation type="submission" date="2016-10" db="EMBL/GenBank/DDBJ databases">
        <title>Proteomics and genomics reveal pathogen-plant mechanisms compatible with a hemibiotrophic lifestyle of Diplodia corticola.</title>
        <authorList>
            <person name="Fernandes I."/>
            <person name="De Jonge R."/>
            <person name="Van De Peer Y."/>
            <person name="Devreese B."/>
            <person name="Alves A."/>
            <person name="Esteves A.C."/>
        </authorList>
    </citation>
    <scope>NUCLEOTIDE SEQUENCE [LARGE SCALE GENOMIC DNA]</scope>
    <source>
        <strain evidence="1 2">CBS 112549</strain>
    </source>
</reference>
<dbReference type="GeneID" id="31014202"/>
<protein>
    <submittedName>
        <fullName evidence="1">Sterol glucosyltransferase</fullName>
    </submittedName>
</protein>
<dbReference type="GO" id="GO:0016740">
    <property type="term" value="F:transferase activity"/>
    <property type="evidence" value="ECO:0007669"/>
    <property type="project" value="UniProtKB-KW"/>
</dbReference>
<dbReference type="SUPFAM" id="SSF53756">
    <property type="entry name" value="UDP-Glycosyltransferase/glycogen phosphorylase"/>
    <property type="match status" value="1"/>
</dbReference>
<evidence type="ECO:0000313" key="2">
    <source>
        <dbReference type="Proteomes" id="UP000183809"/>
    </source>
</evidence>
<dbReference type="EMBL" id="MNUE01000030">
    <property type="protein sequence ID" value="OJD33418.1"/>
    <property type="molecule type" value="Genomic_DNA"/>
</dbReference>